<keyword evidence="6 8" id="KW-0472">Membrane</keyword>
<comment type="similarity">
    <text evidence="2">Belongs to the peptidase S49 family.</text>
</comment>
<evidence type="ECO:0000259" key="9">
    <source>
        <dbReference type="Pfam" id="PF01343"/>
    </source>
</evidence>
<gene>
    <name evidence="10" type="ORF">A4R26_29130</name>
</gene>
<reference evidence="11" key="1">
    <citation type="submission" date="2016-04" db="EMBL/GenBank/DDBJ databases">
        <authorList>
            <person name="Chen L."/>
            <person name="Zhuang W."/>
            <person name="Wang G."/>
        </authorList>
    </citation>
    <scope>NUCLEOTIDE SEQUENCE [LARGE SCALE GENOMIC DNA]</scope>
    <source>
        <strain evidence="11">208</strain>
    </source>
</reference>
<dbReference type="SUPFAM" id="SSF52096">
    <property type="entry name" value="ClpP/crotonase"/>
    <property type="match status" value="2"/>
</dbReference>
<dbReference type="OrthoDB" id="9764363at2"/>
<dbReference type="STRING" id="550983.A4R26_29130"/>
<evidence type="ECO:0000256" key="2">
    <source>
        <dbReference type="ARBA" id="ARBA00008683"/>
    </source>
</evidence>
<name>A0A1V9F0V6_9BACT</name>
<keyword evidence="3" id="KW-0645">Protease</keyword>
<dbReference type="InterPro" id="IPR029045">
    <property type="entry name" value="ClpP/crotonase-like_dom_sf"/>
</dbReference>
<keyword evidence="5" id="KW-0720">Serine protease</keyword>
<proteinExistence type="inferred from homology"/>
<protein>
    <submittedName>
        <fullName evidence="10">Signal peptide peptidase SppA</fullName>
    </submittedName>
</protein>
<dbReference type="GO" id="GO:0008236">
    <property type="term" value="F:serine-type peptidase activity"/>
    <property type="evidence" value="ECO:0007669"/>
    <property type="project" value="UniProtKB-KW"/>
</dbReference>
<dbReference type="GO" id="GO:0016020">
    <property type="term" value="C:membrane"/>
    <property type="evidence" value="ECO:0007669"/>
    <property type="project" value="UniProtKB-SubCell"/>
</dbReference>
<feature type="transmembrane region" description="Helical" evidence="8">
    <location>
        <begin position="7"/>
        <end position="30"/>
    </location>
</feature>
<comment type="subcellular location">
    <subcellularLocation>
        <location evidence="1">Membrane</location>
    </subcellularLocation>
</comment>
<evidence type="ECO:0000256" key="3">
    <source>
        <dbReference type="ARBA" id="ARBA00022670"/>
    </source>
</evidence>
<comment type="caution">
    <text evidence="10">The sequence shown here is derived from an EMBL/GenBank/DDBJ whole genome shotgun (WGS) entry which is preliminary data.</text>
</comment>
<evidence type="ECO:0000256" key="7">
    <source>
        <dbReference type="PIRSR" id="PIRSR001217-1"/>
    </source>
</evidence>
<feature type="domain" description="Peptidase S49" evidence="9">
    <location>
        <begin position="367"/>
        <end position="516"/>
    </location>
</feature>
<dbReference type="Gene3D" id="3.90.226.10">
    <property type="entry name" value="2-enoyl-CoA Hydratase, Chain A, domain 1"/>
    <property type="match status" value="3"/>
</dbReference>
<dbReference type="InterPro" id="IPR047217">
    <property type="entry name" value="S49_SppA_67K_type_N"/>
</dbReference>
<dbReference type="AlphaFoldDB" id="A0A1V9F0V6"/>
<accession>A0A1V9F0V6</accession>
<evidence type="ECO:0000256" key="4">
    <source>
        <dbReference type="ARBA" id="ARBA00022801"/>
    </source>
</evidence>
<dbReference type="Gene3D" id="6.20.330.10">
    <property type="match status" value="1"/>
</dbReference>
<evidence type="ECO:0000256" key="8">
    <source>
        <dbReference type="SAM" id="Phobius"/>
    </source>
</evidence>
<dbReference type="EMBL" id="LWBP01000216">
    <property type="protein sequence ID" value="OQP51884.1"/>
    <property type="molecule type" value="Genomic_DNA"/>
</dbReference>
<dbReference type="RefSeq" id="WP_081169845.1">
    <property type="nucleotide sequence ID" value="NZ_LWBP01000216.1"/>
</dbReference>
<dbReference type="NCBIfam" id="TIGR00705">
    <property type="entry name" value="SppA_67K"/>
    <property type="match status" value="1"/>
</dbReference>
<dbReference type="NCBIfam" id="TIGR00706">
    <property type="entry name" value="SppA_dom"/>
    <property type="match status" value="1"/>
</dbReference>
<sequence length="584" mass="64483">MKSFFKIFLASFLALVVLCVIIFFIFIGFVSSLTSSEKGKTGAKAVLVVDLGRTYPEIGVENPIAKLSGNDDADLPSLYDVVRMIRYAKTDTAVKGIYIKCGSNGNAMGASQEIRNAIIDFKGSGKFVYAYGDVISQGGYSVGNIADRVYCNPKGGVDWRGYAIQLAFVKGLLQKLDIEPQIFYAGKFKSATEPFRETSMTDANRLQLSVMIGDFYGRFLQQTAEARKLDTATLHRYANEYLIQHASDAVKYGLVDGLKYDDEVREEIAKKLGGVKLDKLNFIGLQKYANAVDFRRDGKDKIAVIYAQGDIIDGKGDRDMIGSITYRDLIRKARLDKNTKAIVMRINSGGGSALASENIWRELTLARKDKPVVVSFGDVAASGAYYLSCNADSIFAQTNTITGSIGVFTLLPNMQKFFNNKLGITFDGVKTASQADMFSATKPLTPAQKMFLQNSVDSIYLTFKERVAQGRNKELDYIDSIGQGRVWSGSRALQLGLVDRLGGLEDAIATAARMAKTSDYRLREYPEPHNVLEAIFGGYEKDATRSAMQKELGEDGMKTYQHIKRVKQMVGVSQARIPFEMSIE</sequence>
<keyword evidence="4" id="KW-0378">Hydrolase</keyword>
<dbReference type="Pfam" id="PF01343">
    <property type="entry name" value="Peptidase_S49"/>
    <property type="match status" value="2"/>
</dbReference>
<dbReference type="CDD" id="cd07018">
    <property type="entry name" value="S49_SppA_67K_type"/>
    <property type="match status" value="1"/>
</dbReference>
<dbReference type="PIRSF" id="PIRSF001217">
    <property type="entry name" value="Protease_4_SppA"/>
    <property type="match status" value="1"/>
</dbReference>
<feature type="domain" description="Peptidase S49" evidence="9">
    <location>
        <begin position="122"/>
        <end position="271"/>
    </location>
</feature>
<keyword evidence="11" id="KW-1185">Reference proteome</keyword>
<feature type="active site" description="Nucleophile" evidence="7">
    <location>
        <position position="382"/>
    </location>
</feature>
<dbReference type="InterPro" id="IPR047272">
    <property type="entry name" value="S49_SppA_C"/>
</dbReference>
<keyword evidence="8" id="KW-1133">Transmembrane helix</keyword>
<organism evidence="10 11">
    <name type="scientific">Niastella populi</name>
    <dbReference type="NCBI Taxonomy" id="550983"/>
    <lineage>
        <taxon>Bacteria</taxon>
        <taxon>Pseudomonadati</taxon>
        <taxon>Bacteroidota</taxon>
        <taxon>Chitinophagia</taxon>
        <taxon>Chitinophagales</taxon>
        <taxon>Chitinophagaceae</taxon>
        <taxon>Niastella</taxon>
    </lineage>
</organism>
<dbReference type="PANTHER" id="PTHR33209">
    <property type="entry name" value="PROTEASE 4"/>
    <property type="match status" value="1"/>
</dbReference>
<dbReference type="GO" id="GO:0006465">
    <property type="term" value="P:signal peptide processing"/>
    <property type="evidence" value="ECO:0007669"/>
    <property type="project" value="InterPro"/>
</dbReference>
<dbReference type="InterPro" id="IPR004635">
    <property type="entry name" value="Pept_S49_SppA"/>
</dbReference>
<evidence type="ECO:0000313" key="10">
    <source>
        <dbReference type="EMBL" id="OQP51884.1"/>
    </source>
</evidence>
<dbReference type="PANTHER" id="PTHR33209:SF1">
    <property type="entry name" value="PEPTIDASE S49 DOMAIN-CONTAINING PROTEIN"/>
    <property type="match status" value="1"/>
</dbReference>
<dbReference type="Proteomes" id="UP000192276">
    <property type="component" value="Unassembled WGS sequence"/>
</dbReference>
<evidence type="ECO:0000256" key="1">
    <source>
        <dbReference type="ARBA" id="ARBA00004370"/>
    </source>
</evidence>
<evidence type="ECO:0000313" key="11">
    <source>
        <dbReference type="Proteomes" id="UP000192276"/>
    </source>
</evidence>
<dbReference type="InterPro" id="IPR002142">
    <property type="entry name" value="Peptidase_S49"/>
</dbReference>
<dbReference type="InterPro" id="IPR004634">
    <property type="entry name" value="Pept_S49_pIV"/>
</dbReference>
<evidence type="ECO:0000256" key="6">
    <source>
        <dbReference type="ARBA" id="ARBA00023136"/>
    </source>
</evidence>
<evidence type="ECO:0000256" key="5">
    <source>
        <dbReference type="ARBA" id="ARBA00022825"/>
    </source>
</evidence>
<keyword evidence="8" id="KW-0812">Transmembrane</keyword>
<dbReference type="CDD" id="cd07023">
    <property type="entry name" value="S49_Sppa_N_C"/>
    <property type="match status" value="1"/>
</dbReference>
<feature type="active site" description="Proton donor/acceptor" evidence="7">
    <location>
        <position position="189"/>
    </location>
</feature>